<keyword evidence="2 10" id="KW-0859">Xylose metabolism</keyword>
<evidence type="ECO:0000256" key="9">
    <source>
        <dbReference type="ARBA" id="ARBA00026119"/>
    </source>
</evidence>
<dbReference type="EC" id="1.1.1.9" evidence="9 10"/>
<dbReference type="InterPro" id="IPR002328">
    <property type="entry name" value="ADH_Zn_CS"/>
</dbReference>
<comment type="pathway">
    <text evidence="8 10">Carbohydrate degradation; L-arabinose degradation via L-arabinitol; D-xylulose 5-phosphate from L-arabinose (fungal route): step 4/5.</text>
</comment>
<dbReference type="Proteomes" id="UP000249526">
    <property type="component" value="Unassembled WGS sequence"/>
</dbReference>
<name>A0A8G1VMD7_9EURO</name>
<keyword evidence="13" id="KW-1185">Reference proteome</keyword>
<dbReference type="GO" id="GO:0042732">
    <property type="term" value="P:D-xylose metabolic process"/>
    <property type="evidence" value="ECO:0007669"/>
    <property type="project" value="UniProtKB-UniRule"/>
</dbReference>
<dbReference type="GO" id="GO:0006062">
    <property type="term" value="P:sorbitol catabolic process"/>
    <property type="evidence" value="ECO:0007669"/>
    <property type="project" value="TreeGrafter"/>
</dbReference>
<organism evidence="12 13">
    <name type="scientific">Aspergillus piperis CBS 112811</name>
    <dbReference type="NCBI Taxonomy" id="1448313"/>
    <lineage>
        <taxon>Eukaryota</taxon>
        <taxon>Fungi</taxon>
        <taxon>Dikarya</taxon>
        <taxon>Ascomycota</taxon>
        <taxon>Pezizomycotina</taxon>
        <taxon>Eurotiomycetes</taxon>
        <taxon>Eurotiomycetidae</taxon>
        <taxon>Eurotiales</taxon>
        <taxon>Aspergillaceae</taxon>
        <taxon>Aspergillus</taxon>
        <taxon>Aspergillus subgen. Circumdati</taxon>
    </lineage>
</organism>
<comment type="function">
    <text evidence="7 10">Xylitol dehydrogenase which catalyzes the conversion of xylitol to D-xylulose. Xylose is a major component of hemicelluloses such as xylan. Most fungi utilize D-xylose via three enzymatic reactions, xylose reductase (XR), xylitol dehydrogenase (XDH), and xylulokinase, to form xylulose 5-phosphate, which enters pentose phosphate pathway.</text>
</comment>
<evidence type="ECO:0000259" key="11">
    <source>
        <dbReference type="SMART" id="SM00829"/>
    </source>
</evidence>
<dbReference type="UniPathway" id="UPA00146">
    <property type="reaction ID" value="UER00577"/>
</dbReference>
<dbReference type="PROSITE" id="PS00059">
    <property type="entry name" value="ADH_ZINC"/>
    <property type="match status" value="1"/>
</dbReference>
<dbReference type="Gene3D" id="3.40.50.720">
    <property type="entry name" value="NAD(P)-binding Rossmann-like Domain"/>
    <property type="match status" value="2"/>
</dbReference>
<dbReference type="CDD" id="cd05285">
    <property type="entry name" value="sorbitol_DH"/>
    <property type="match status" value="1"/>
</dbReference>
<keyword evidence="4 10" id="KW-0862">Zinc</keyword>
<evidence type="ECO:0000256" key="1">
    <source>
        <dbReference type="ARBA" id="ARBA00008072"/>
    </source>
</evidence>
<evidence type="ECO:0000256" key="5">
    <source>
        <dbReference type="ARBA" id="ARBA00023002"/>
    </source>
</evidence>
<gene>
    <name evidence="12" type="ORF">BO85DRAFT_468858</name>
</gene>
<dbReference type="GO" id="GO:0003939">
    <property type="term" value="F:L-iditol 2-dehydrogenase (NAD+) activity"/>
    <property type="evidence" value="ECO:0007669"/>
    <property type="project" value="TreeGrafter"/>
</dbReference>
<keyword evidence="6 10" id="KW-0520">NAD</keyword>
<evidence type="ECO:0000313" key="13">
    <source>
        <dbReference type="Proteomes" id="UP000249526"/>
    </source>
</evidence>
<comment type="cofactor">
    <cofactor evidence="10">
        <name>Zn(2+)</name>
        <dbReference type="ChEBI" id="CHEBI:29105"/>
    </cofactor>
    <text evidence="10">Binds 1 or 2 Zn(2+) ions per subunit.</text>
</comment>
<evidence type="ECO:0000256" key="2">
    <source>
        <dbReference type="ARBA" id="ARBA00022629"/>
    </source>
</evidence>
<dbReference type="SUPFAM" id="SSF50129">
    <property type="entry name" value="GroES-like"/>
    <property type="match status" value="1"/>
</dbReference>
<dbReference type="GO" id="GO:0008270">
    <property type="term" value="F:zinc ion binding"/>
    <property type="evidence" value="ECO:0007669"/>
    <property type="project" value="UniProtKB-UniRule"/>
</dbReference>
<dbReference type="InterPro" id="IPR013154">
    <property type="entry name" value="ADH-like_N"/>
</dbReference>
<dbReference type="AlphaFoldDB" id="A0A8G1VMD7"/>
<evidence type="ECO:0000256" key="4">
    <source>
        <dbReference type="ARBA" id="ARBA00022833"/>
    </source>
</evidence>
<comment type="similarity">
    <text evidence="1 10">Belongs to the zinc-containing alcohol dehydrogenase family.</text>
</comment>
<dbReference type="GeneID" id="37165701"/>
<dbReference type="InterPro" id="IPR011032">
    <property type="entry name" value="GroES-like_sf"/>
</dbReference>
<dbReference type="PANTHER" id="PTHR43161:SF9">
    <property type="entry name" value="SORBITOL DEHYDROGENASE"/>
    <property type="match status" value="1"/>
</dbReference>
<reference evidence="12 13" key="1">
    <citation type="submission" date="2018-02" db="EMBL/GenBank/DDBJ databases">
        <title>The genomes of Aspergillus section Nigri reveals drivers in fungal speciation.</title>
        <authorList>
            <consortium name="DOE Joint Genome Institute"/>
            <person name="Vesth T.C."/>
            <person name="Nybo J."/>
            <person name="Theobald S."/>
            <person name="Brandl J."/>
            <person name="Frisvad J.C."/>
            <person name="Nielsen K.F."/>
            <person name="Lyhne E.K."/>
            <person name="Kogle M.E."/>
            <person name="Kuo A."/>
            <person name="Riley R."/>
            <person name="Clum A."/>
            <person name="Nolan M."/>
            <person name="Lipzen A."/>
            <person name="Salamov A."/>
            <person name="Henrissat B."/>
            <person name="Wiebenga A."/>
            <person name="De vries R.P."/>
            <person name="Grigoriev I.V."/>
            <person name="Mortensen U.H."/>
            <person name="Andersen M.R."/>
            <person name="Baker S.E."/>
        </authorList>
    </citation>
    <scope>NUCLEOTIDE SEQUENCE [LARGE SCALE GENOMIC DNA]</scope>
    <source>
        <strain evidence="12 13">CBS 112811</strain>
    </source>
</reference>
<dbReference type="RefSeq" id="XP_025515349.1">
    <property type="nucleotide sequence ID" value="XM_025662299.1"/>
</dbReference>
<accession>A0A8G1VMD7</accession>
<dbReference type="GO" id="GO:0019569">
    <property type="term" value="P:L-arabinose catabolic process to D-xylulose 5-phosphate"/>
    <property type="evidence" value="ECO:0007669"/>
    <property type="project" value="UniProtKB-UniRule"/>
</dbReference>
<evidence type="ECO:0000256" key="10">
    <source>
        <dbReference type="RuleBase" id="RU369026"/>
    </source>
</evidence>
<feature type="domain" description="Enoyl reductase (ER)" evidence="11">
    <location>
        <begin position="14"/>
        <end position="311"/>
    </location>
</feature>
<evidence type="ECO:0000256" key="8">
    <source>
        <dbReference type="ARBA" id="ARBA00025713"/>
    </source>
</evidence>
<protein>
    <recommendedName>
        <fullName evidence="9 10">D-xylulose reductase</fullName>
        <ecNumber evidence="9 10">1.1.1.9</ecNumber>
    </recommendedName>
    <alternativeName>
        <fullName evidence="10">Xylitol dehydrogenase</fullName>
    </alternativeName>
</protein>
<keyword evidence="3 10" id="KW-0479">Metal-binding</keyword>
<dbReference type="GO" id="GO:0046526">
    <property type="term" value="F:D-xylulose reductase activity"/>
    <property type="evidence" value="ECO:0007669"/>
    <property type="project" value="UniProtKB-EC"/>
</dbReference>
<dbReference type="InterPro" id="IPR036291">
    <property type="entry name" value="NAD(P)-bd_dom_sf"/>
</dbReference>
<keyword evidence="5 10" id="KW-0560">Oxidoreductase</keyword>
<dbReference type="SUPFAM" id="SSF51735">
    <property type="entry name" value="NAD(P)-binding Rossmann-fold domains"/>
    <property type="match status" value="1"/>
</dbReference>
<evidence type="ECO:0000313" key="12">
    <source>
        <dbReference type="EMBL" id="RAH57427.1"/>
    </source>
</evidence>
<dbReference type="InterPro" id="IPR020843">
    <property type="entry name" value="ER"/>
</dbReference>
<dbReference type="Gene3D" id="3.90.180.10">
    <property type="entry name" value="Medium-chain alcohol dehydrogenases, catalytic domain"/>
    <property type="match status" value="2"/>
</dbReference>
<sequence length="315" mass="34272">MNSSTRNPSCVLHGPLDARFEDRPLPTLEHNPHDVLIAYTGVCGSDVHFWLHGGIRTYVSSARPLTMGHEASGIIHTIGTAVTTLQPGDKVSIEPGYPCRRCTSCKSGRYNLCPEMKFAADPPFVHGTLTKYFRIPADFCYKVPECIKLEEAVLIEPLAVAVHAVRLANVRPGQKVVVFGAGTVGLFCAAVAREFGASVVVSVDVVEGRLGFARGFMAVQTGVFVLKKGGTYVQAGMGKRMMEFPIAEMCEKEVVAKGCFRYGAGDFDLGVDLVRRGRVVLESFISRVFPFEEATEAWEAAKRGEGIKMVIEGPR</sequence>
<keyword evidence="10" id="KW-0119">Carbohydrate metabolism</keyword>
<proteinExistence type="inferred from homology"/>
<dbReference type="InterPro" id="IPR045306">
    <property type="entry name" value="SDH-like"/>
</dbReference>
<dbReference type="EMBL" id="KZ825062">
    <property type="protein sequence ID" value="RAH57427.1"/>
    <property type="molecule type" value="Genomic_DNA"/>
</dbReference>
<dbReference type="Pfam" id="PF08240">
    <property type="entry name" value="ADH_N"/>
    <property type="match status" value="1"/>
</dbReference>
<dbReference type="SMART" id="SM00829">
    <property type="entry name" value="PKS_ER"/>
    <property type="match status" value="1"/>
</dbReference>
<evidence type="ECO:0000256" key="6">
    <source>
        <dbReference type="ARBA" id="ARBA00023027"/>
    </source>
</evidence>
<evidence type="ECO:0000256" key="3">
    <source>
        <dbReference type="ARBA" id="ARBA00022723"/>
    </source>
</evidence>
<evidence type="ECO:0000256" key="7">
    <source>
        <dbReference type="ARBA" id="ARBA00024843"/>
    </source>
</evidence>
<comment type="catalytic activity">
    <reaction evidence="10">
        <text>xylitol + NAD(+) = D-xylulose + NADH + H(+)</text>
        <dbReference type="Rhea" id="RHEA:20433"/>
        <dbReference type="ChEBI" id="CHEBI:15378"/>
        <dbReference type="ChEBI" id="CHEBI:17140"/>
        <dbReference type="ChEBI" id="CHEBI:17151"/>
        <dbReference type="ChEBI" id="CHEBI:57540"/>
        <dbReference type="ChEBI" id="CHEBI:57945"/>
        <dbReference type="EC" id="1.1.1.9"/>
    </reaction>
</comment>
<dbReference type="PANTHER" id="PTHR43161">
    <property type="entry name" value="SORBITOL DEHYDROGENASE"/>
    <property type="match status" value="1"/>
</dbReference>